<protein>
    <submittedName>
        <fullName evidence="6">Regulatory protein</fullName>
    </submittedName>
</protein>
<organism evidence="6 7">
    <name type="scientific">Salmonella enterica I</name>
    <dbReference type="NCBI Taxonomy" id="59201"/>
    <lineage>
        <taxon>Bacteria</taxon>
        <taxon>Pseudomonadati</taxon>
        <taxon>Pseudomonadota</taxon>
        <taxon>Gammaproteobacteria</taxon>
        <taxon>Enterobacterales</taxon>
        <taxon>Enterobacteriaceae</taxon>
        <taxon>Salmonella</taxon>
    </lineage>
</organism>
<dbReference type="InterPro" id="IPR036390">
    <property type="entry name" value="WH_DNA-bd_sf"/>
</dbReference>
<dbReference type="PANTHER" id="PTHR30118">
    <property type="entry name" value="HTH-TYPE TRANSCRIPTIONAL REGULATOR LEUO-RELATED"/>
    <property type="match status" value="1"/>
</dbReference>
<evidence type="ECO:0000313" key="6">
    <source>
        <dbReference type="EMBL" id="VEA42684.1"/>
    </source>
</evidence>
<keyword evidence="2" id="KW-0805">Transcription regulation</keyword>
<dbReference type="PANTHER" id="PTHR30118:SF6">
    <property type="entry name" value="HTH-TYPE TRANSCRIPTIONAL REGULATOR LEUO"/>
    <property type="match status" value="1"/>
</dbReference>
<reference evidence="6 7" key="1">
    <citation type="submission" date="2018-12" db="EMBL/GenBank/DDBJ databases">
        <authorList>
            <consortium name="Pathogen Informatics"/>
        </authorList>
    </citation>
    <scope>NUCLEOTIDE SEQUENCE [LARGE SCALE GENOMIC DNA]</scope>
    <source>
        <strain evidence="6 7">NCTC8271</strain>
    </source>
</reference>
<evidence type="ECO:0000256" key="3">
    <source>
        <dbReference type="ARBA" id="ARBA00023125"/>
    </source>
</evidence>
<sequence>MGSKGANKSFDYNLIKILDAVILSGNAAMAAKKLGITPAAVSLALKRLQSYYPEELFSRGKGGLIPTAKAVDIHQNFSQVMKLVDDTFLCNSKKR</sequence>
<dbReference type="InterPro" id="IPR036388">
    <property type="entry name" value="WH-like_DNA-bd_sf"/>
</dbReference>
<evidence type="ECO:0000259" key="5">
    <source>
        <dbReference type="PROSITE" id="PS50931"/>
    </source>
</evidence>
<evidence type="ECO:0000256" key="1">
    <source>
        <dbReference type="ARBA" id="ARBA00009437"/>
    </source>
</evidence>
<dbReference type="Gene3D" id="1.10.10.10">
    <property type="entry name" value="Winged helix-like DNA-binding domain superfamily/Winged helix DNA-binding domain"/>
    <property type="match status" value="1"/>
</dbReference>
<comment type="similarity">
    <text evidence="1">Belongs to the LysR transcriptional regulatory family.</text>
</comment>
<accession>A0A3S5DDP1</accession>
<dbReference type="Pfam" id="PF00126">
    <property type="entry name" value="HTH_1"/>
    <property type="match status" value="1"/>
</dbReference>
<dbReference type="EMBL" id="LR134148">
    <property type="protein sequence ID" value="VEA42684.1"/>
    <property type="molecule type" value="Genomic_DNA"/>
</dbReference>
<feature type="domain" description="HTH lysR-type" evidence="5">
    <location>
        <begin position="10"/>
        <end position="67"/>
    </location>
</feature>
<name>A0A3S5DDP1_SALET</name>
<dbReference type="PROSITE" id="PS50931">
    <property type="entry name" value="HTH_LYSR"/>
    <property type="match status" value="1"/>
</dbReference>
<dbReference type="SUPFAM" id="SSF46785">
    <property type="entry name" value="Winged helix' DNA-binding domain"/>
    <property type="match status" value="1"/>
</dbReference>
<evidence type="ECO:0000256" key="2">
    <source>
        <dbReference type="ARBA" id="ARBA00023015"/>
    </source>
</evidence>
<dbReference type="InterPro" id="IPR050389">
    <property type="entry name" value="LysR-type_TF"/>
</dbReference>
<proteinExistence type="inferred from homology"/>
<dbReference type="InterPro" id="IPR000847">
    <property type="entry name" value="LysR_HTH_N"/>
</dbReference>
<evidence type="ECO:0000256" key="4">
    <source>
        <dbReference type="ARBA" id="ARBA00023163"/>
    </source>
</evidence>
<keyword evidence="3" id="KW-0238">DNA-binding</keyword>
<dbReference type="GO" id="GO:0003700">
    <property type="term" value="F:DNA-binding transcription factor activity"/>
    <property type="evidence" value="ECO:0007669"/>
    <property type="project" value="InterPro"/>
</dbReference>
<dbReference type="GO" id="GO:0003677">
    <property type="term" value="F:DNA binding"/>
    <property type="evidence" value="ECO:0007669"/>
    <property type="project" value="UniProtKB-KW"/>
</dbReference>
<evidence type="ECO:0000313" key="7">
    <source>
        <dbReference type="Proteomes" id="UP000273655"/>
    </source>
</evidence>
<dbReference type="AlphaFoldDB" id="A0A3S5DDP1"/>
<dbReference type="Proteomes" id="UP000273655">
    <property type="component" value="Chromosome 1"/>
</dbReference>
<keyword evidence="4" id="KW-0804">Transcription</keyword>
<gene>
    <name evidence="6" type="primary">leuO_2</name>
    <name evidence="6" type="ORF">NCTC8271_04953</name>
</gene>